<feature type="compositionally biased region" description="Basic and acidic residues" evidence="2">
    <location>
        <begin position="21"/>
        <end position="30"/>
    </location>
</feature>
<accession>A0ABR1Q2C4</accession>
<keyword evidence="1" id="KW-0175">Coiled coil</keyword>
<gene>
    <name evidence="3" type="ORF">PG986_010322</name>
</gene>
<keyword evidence="4" id="KW-1185">Reference proteome</keyword>
<evidence type="ECO:0000313" key="3">
    <source>
        <dbReference type="EMBL" id="KAK7946001.1"/>
    </source>
</evidence>
<feature type="compositionally biased region" description="Acidic residues" evidence="2">
    <location>
        <begin position="1"/>
        <end position="12"/>
    </location>
</feature>
<feature type="coiled-coil region" evidence="1">
    <location>
        <begin position="330"/>
        <end position="364"/>
    </location>
</feature>
<proteinExistence type="predicted"/>
<comment type="caution">
    <text evidence="3">The sequence shown here is derived from an EMBL/GenBank/DDBJ whole genome shotgun (WGS) entry which is preliminary data.</text>
</comment>
<reference evidence="3 4" key="1">
    <citation type="submission" date="2023-01" db="EMBL/GenBank/DDBJ databases">
        <title>Analysis of 21 Apiospora genomes using comparative genomics revels a genus with tremendous synthesis potential of carbohydrate active enzymes and secondary metabolites.</title>
        <authorList>
            <person name="Sorensen T."/>
        </authorList>
    </citation>
    <scope>NUCLEOTIDE SEQUENCE [LARGE SCALE GENOMIC DNA]</scope>
    <source>
        <strain evidence="3 4">CBS 24483</strain>
    </source>
</reference>
<sequence length="392" mass="44425">MNGETEDSGEDEMVSKGRQKWPREDRDRCDKKRSHGGLVPTTTSANRKKYRGGGLGSSLMALYSTRMYFRAEHTSTRRKETSSESDSKQTGTYELDHPTDPYPIRGKIQGRVPRGTSELSPGDAGGRAAFGPLPSIEIIAAKSDSARFTSQVMAVFSNRAQRNIPQKNTEQTIYQLITIDVNYNPNTSVLFRFTAPISNGVLLYVQILPDHVESLTRIPCDDSRHTPELNTVRKKLDNIPRFLRLHFRLEKPGHLITPIGFEAKSPPGYDRPPNHNHSESARLPAYHQKQLEQHGVDAGRRLDLLEEGQDSFQERQVDFEDKQAELGSRQDNVEKTVELVDIRLDRLERELDKQEDWKGELVNETEYESLYEMPNYTIPPPPAPPALACATR</sequence>
<dbReference type="RefSeq" id="XP_066696035.1">
    <property type="nucleotide sequence ID" value="XM_066846544.1"/>
</dbReference>
<feature type="region of interest" description="Disordered" evidence="2">
    <location>
        <begin position="373"/>
        <end position="392"/>
    </location>
</feature>
<dbReference type="Proteomes" id="UP001391051">
    <property type="component" value="Unassembled WGS sequence"/>
</dbReference>
<evidence type="ECO:0000256" key="2">
    <source>
        <dbReference type="SAM" id="MobiDB-lite"/>
    </source>
</evidence>
<feature type="compositionally biased region" description="Basic and acidic residues" evidence="2">
    <location>
        <begin position="72"/>
        <end position="87"/>
    </location>
</feature>
<name>A0ABR1Q2C4_9PEZI</name>
<feature type="region of interest" description="Disordered" evidence="2">
    <location>
        <begin position="1"/>
        <end position="54"/>
    </location>
</feature>
<protein>
    <submittedName>
        <fullName evidence="3">Uncharacterized protein</fullName>
    </submittedName>
</protein>
<dbReference type="GeneID" id="92079606"/>
<evidence type="ECO:0000313" key="4">
    <source>
        <dbReference type="Proteomes" id="UP001391051"/>
    </source>
</evidence>
<organism evidence="3 4">
    <name type="scientific">Apiospora aurea</name>
    <dbReference type="NCBI Taxonomy" id="335848"/>
    <lineage>
        <taxon>Eukaryota</taxon>
        <taxon>Fungi</taxon>
        <taxon>Dikarya</taxon>
        <taxon>Ascomycota</taxon>
        <taxon>Pezizomycotina</taxon>
        <taxon>Sordariomycetes</taxon>
        <taxon>Xylariomycetidae</taxon>
        <taxon>Amphisphaeriales</taxon>
        <taxon>Apiosporaceae</taxon>
        <taxon>Apiospora</taxon>
    </lineage>
</organism>
<evidence type="ECO:0000256" key="1">
    <source>
        <dbReference type="SAM" id="Coils"/>
    </source>
</evidence>
<feature type="region of interest" description="Disordered" evidence="2">
    <location>
        <begin position="72"/>
        <end position="126"/>
    </location>
</feature>
<dbReference type="EMBL" id="JAQQWE010000007">
    <property type="protein sequence ID" value="KAK7946001.1"/>
    <property type="molecule type" value="Genomic_DNA"/>
</dbReference>